<dbReference type="AlphaFoldDB" id="A0A1J5SKN0"/>
<dbReference type="InterPro" id="IPR025354">
    <property type="entry name" value="DUF4258"/>
</dbReference>
<accession>A0A1J5SKN0</accession>
<comment type="caution">
    <text evidence="1">The sequence shown here is derived from an EMBL/GenBank/DDBJ whole genome shotgun (WGS) entry which is preliminary data.</text>
</comment>
<protein>
    <recommendedName>
        <fullName evidence="2">DUF4258 domain-containing protein</fullName>
    </recommendedName>
</protein>
<gene>
    <name evidence="1" type="ORF">GALL_89940</name>
</gene>
<name>A0A1J5SKN0_9ZZZZ</name>
<organism evidence="1">
    <name type="scientific">mine drainage metagenome</name>
    <dbReference type="NCBI Taxonomy" id="410659"/>
    <lineage>
        <taxon>unclassified sequences</taxon>
        <taxon>metagenomes</taxon>
        <taxon>ecological metagenomes</taxon>
    </lineage>
</organism>
<sequence>MNEVGVEMADFFSQRFGKNVWITHHARTSMEKRQIDDATLERVIEEGEIKHRNAIDLWVFKHIDGRSDNLICAAVVEQEAVVIKTVMINWELEDET</sequence>
<evidence type="ECO:0000313" key="1">
    <source>
        <dbReference type="EMBL" id="OIR08999.1"/>
    </source>
</evidence>
<dbReference type="Pfam" id="PF14076">
    <property type="entry name" value="DUF4258"/>
    <property type="match status" value="1"/>
</dbReference>
<proteinExistence type="predicted"/>
<evidence type="ECO:0008006" key="2">
    <source>
        <dbReference type="Google" id="ProtNLM"/>
    </source>
</evidence>
<reference evidence="1" key="1">
    <citation type="submission" date="2016-10" db="EMBL/GenBank/DDBJ databases">
        <title>Sequence of Gallionella enrichment culture.</title>
        <authorList>
            <person name="Poehlein A."/>
            <person name="Muehling M."/>
            <person name="Daniel R."/>
        </authorList>
    </citation>
    <scope>NUCLEOTIDE SEQUENCE</scope>
</reference>
<dbReference type="EMBL" id="MLJW01000029">
    <property type="protein sequence ID" value="OIR08999.1"/>
    <property type="molecule type" value="Genomic_DNA"/>
</dbReference>